<evidence type="ECO:0000313" key="7">
    <source>
        <dbReference type="EMBL" id="EGR30658.1"/>
    </source>
</evidence>
<dbReference type="Pfam" id="PF01585">
    <property type="entry name" value="G-patch"/>
    <property type="match status" value="1"/>
</dbReference>
<keyword evidence="5" id="KW-0539">Nucleus</keyword>
<evidence type="ECO:0000256" key="1">
    <source>
        <dbReference type="ARBA" id="ARBA00004123"/>
    </source>
</evidence>
<dbReference type="STRING" id="857967.G0QVV0"/>
<dbReference type="SUPFAM" id="SSF54928">
    <property type="entry name" value="RNA-binding domain, RBD"/>
    <property type="match status" value="1"/>
</dbReference>
<evidence type="ECO:0000256" key="5">
    <source>
        <dbReference type="ARBA" id="ARBA00023242"/>
    </source>
</evidence>
<dbReference type="OrthoDB" id="307456at2759"/>
<proteinExistence type="predicted"/>
<dbReference type="EMBL" id="GL983962">
    <property type="protein sequence ID" value="EGR30658.1"/>
    <property type="molecule type" value="Genomic_DNA"/>
</dbReference>
<dbReference type="FunFam" id="3.30.70.330:FF:000382">
    <property type="entry name" value="G-patch domain-containing protein"/>
    <property type="match status" value="1"/>
</dbReference>
<dbReference type="Proteomes" id="UP000008983">
    <property type="component" value="Unassembled WGS sequence"/>
</dbReference>
<dbReference type="PANTHER" id="PTHR13288">
    <property type="entry name" value="SPLICING FACTOR 45 SPF45"/>
    <property type="match status" value="1"/>
</dbReference>
<gene>
    <name evidence="7" type="ORF">IMG5_126630</name>
</gene>
<dbReference type="PANTHER" id="PTHR13288:SF8">
    <property type="entry name" value="SPLICING FACTOR 45"/>
    <property type="match status" value="1"/>
</dbReference>
<feature type="domain" description="G-patch" evidence="6">
    <location>
        <begin position="21"/>
        <end position="51"/>
    </location>
</feature>
<keyword evidence="8" id="KW-1185">Reference proteome</keyword>
<dbReference type="eggNOG" id="KOG1996">
    <property type="taxonomic scope" value="Eukaryota"/>
</dbReference>
<dbReference type="GO" id="GO:0003723">
    <property type="term" value="F:RNA binding"/>
    <property type="evidence" value="ECO:0007669"/>
    <property type="project" value="UniProtKB-KW"/>
</dbReference>
<dbReference type="InParanoid" id="G0QVV0"/>
<sequence>MDIEIDTSDLYSKKQSQFETSEEKAYKLMEKQGYRLGQGLGKMSQGIIAPIIAQKISDTSAIITQSTQDLSSLLPPEVVMKKFLEQKNLTPTHVICLINMVSPYEIDADLEQEITEECFNFGKVINLKIYVMAAQDCEDAVRIFVKYEYINESIVAFMNLDKRNFNGRQVMAYFYNEDFFEVNNLSEKLIK</sequence>
<accession>G0QVV0</accession>
<dbReference type="SMART" id="SM00443">
    <property type="entry name" value="G_patch"/>
    <property type="match status" value="1"/>
</dbReference>
<dbReference type="GO" id="GO:0045292">
    <property type="term" value="P:mRNA cis splicing, via spliceosome"/>
    <property type="evidence" value="ECO:0007669"/>
    <property type="project" value="InterPro"/>
</dbReference>
<dbReference type="OMA" id="CANEMDG"/>
<evidence type="ECO:0000256" key="2">
    <source>
        <dbReference type="ARBA" id="ARBA00022664"/>
    </source>
</evidence>
<dbReference type="CDD" id="cd12374">
    <property type="entry name" value="RRM_UHM_SPF45_PUF60"/>
    <property type="match status" value="1"/>
</dbReference>
<dbReference type="GeneID" id="14906772"/>
<evidence type="ECO:0000313" key="8">
    <source>
        <dbReference type="Proteomes" id="UP000008983"/>
    </source>
</evidence>
<evidence type="ECO:0000256" key="3">
    <source>
        <dbReference type="ARBA" id="ARBA00022884"/>
    </source>
</evidence>
<dbReference type="AlphaFoldDB" id="G0QVV0"/>
<dbReference type="PROSITE" id="PS50174">
    <property type="entry name" value="G_PATCH"/>
    <property type="match status" value="1"/>
</dbReference>
<reference evidence="7 8" key="1">
    <citation type="submission" date="2011-07" db="EMBL/GenBank/DDBJ databases">
        <authorList>
            <person name="Coyne R."/>
            <person name="Brami D."/>
            <person name="Johnson J."/>
            <person name="Hostetler J."/>
            <person name="Hannick L."/>
            <person name="Clark T."/>
            <person name="Cassidy-Hanley D."/>
            <person name="Inman J."/>
        </authorList>
    </citation>
    <scope>NUCLEOTIDE SEQUENCE [LARGE SCALE GENOMIC DNA]</scope>
    <source>
        <strain evidence="7 8">G5</strain>
    </source>
</reference>
<protein>
    <submittedName>
        <fullName evidence="7">Splicing factor 45, putative</fullName>
    </submittedName>
</protein>
<dbReference type="InterPro" id="IPR012677">
    <property type="entry name" value="Nucleotide-bd_a/b_plait_sf"/>
</dbReference>
<comment type="subcellular location">
    <subcellularLocation>
        <location evidence="1">Nucleus</location>
    </subcellularLocation>
</comment>
<keyword evidence="4" id="KW-0508">mRNA splicing</keyword>
<dbReference type="Gene3D" id="3.30.70.330">
    <property type="match status" value="1"/>
</dbReference>
<dbReference type="InterPro" id="IPR035979">
    <property type="entry name" value="RBD_domain_sf"/>
</dbReference>
<name>G0QVV0_ICHMU</name>
<keyword evidence="2" id="KW-0507">mRNA processing</keyword>
<dbReference type="InterPro" id="IPR040052">
    <property type="entry name" value="RBM17"/>
</dbReference>
<organism evidence="7 8">
    <name type="scientific">Ichthyophthirius multifiliis</name>
    <name type="common">White spot disease agent</name>
    <name type="synonym">Ich</name>
    <dbReference type="NCBI Taxonomy" id="5932"/>
    <lineage>
        <taxon>Eukaryota</taxon>
        <taxon>Sar</taxon>
        <taxon>Alveolata</taxon>
        <taxon>Ciliophora</taxon>
        <taxon>Intramacronucleata</taxon>
        <taxon>Oligohymenophorea</taxon>
        <taxon>Hymenostomatida</taxon>
        <taxon>Ophryoglenina</taxon>
        <taxon>Ichthyophthirius</taxon>
    </lineage>
</organism>
<evidence type="ECO:0000256" key="4">
    <source>
        <dbReference type="ARBA" id="ARBA00023187"/>
    </source>
</evidence>
<evidence type="ECO:0000259" key="6">
    <source>
        <dbReference type="PROSITE" id="PS50174"/>
    </source>
</evidence>
<dbReference type="RefSeq" id="XP_004032245.1">
    <property type="nucleotide sequence ID" value="XM_004032197.1"/>
</dbReference>
<keyword evidence="3" id="KW-0694">RNA-binding</keyword>
<dbReference type="GO" id="GO:0071011">
    <property type="term" value="C:precatalytic spliceosome"/>
    <property type="evidence" value="ECO:0007669"/>
    <property type="project" value="TreeGrafter"/>
</dbReference>
<dbReference type="InterPro" id="IPR000467">
    <property type="entry name" value="G_patch_dom"/>
</dbReference>